<gene>
    <name evidence="8 9" type="primary">LOC129330052</name>
</gene>
<evidence type="ECO:0000256" key="2">
    <source>
        <dbReference type="ARBA" id="ARBA00006425"/>
    </source>
</evidence>
<dbReference type="InterPro" id="IPR048280">
    <property type="entry name" value="COX6B-like"/>
</dbReference>
<keyword evidence="7" id="KW-1185">Reference proteome</keyword>
<dbReference type="InterPro" id="IPR042289">
    <property type="entry name" value="COA6"/>
</dbReference>
<evidence type="ECO:0000256" key="5">
    <source>
        <dbReference type="ARBA" id="ARBA00060319"/>
    </source>
</evidence>
<protein>
    <recommendedName>
        <fullName evidence="6">Cytochrome c oxidase assembly factor 6 homolog</fullName>
    </recommendedName>
</protein>
<accession>A0AA97JEA9</accession>
<reference evidence="8 9" key="1">
    <citation type="submission" date="2025-04" db="UniProtKB">
        <authorList>
            <consortium name="RefSeq"/>
        </authorList>
    </citation>
    <scope>IDENTIFICATION</scope>
    <source>
        <tissue evidence="8 9">Blood</tissue>
    </source>
</reference>
<dbReference type="PANTHER" id="PTHR46690:SF1">
    <property type="entry name" value="CYTOCHROME C OXIDASE ASSEMBLY FACTOR 6 HOMOLOG"/>
    <property type="match status" value="1"/>
</dbReference>
<dbReference type="GeneID" id="129330052"/>
<evidence type="ECO:0000256" key="4">
    <source>
        <dbReference type="ARBA" id="ARBA00023157"/>
    </source>
</evidence>
<comment type="function">
    <text evidence="5">Involved in the maturation of the mitochondrial respiratory chain complex IV subunit MT-CO2/COX2. Thereby, may regulate early steps of complex IV assembly. Mitochondrial respiratory chain complex IV or cytochrome c oxidase is the component of the respiratory chain that catalyzes the transfer of electrons from intermembrane space cytochrome c to molecular oxygen in the matrix and as a consequence contributes to the proton gradient involved in mitochondrial ATP synthesis. May also be required for efficient formation of respiratory supercomplexes comprised of complexes III and IV.</text>
</comment>
<dbReference type="GO" id="GO:0008535">
    <property type="term" value="P:respiratory chain complex IV assembly"/>
    <property type="evidence" value="ECO:0007669"/>
    <property type="project" value="InterPro"/>
</dbReference>
<keyword evidence="3" id="KW-0496">Mitochondrion</keyword>
<name>A0AA97JEA9_EUBMA</name>
<dbReference type="GO" id="GO:0005758">
    <property type="term" value="C:mitochondrial intermembrane space"/>
    <property type="evidence" value="ECO:0007669"/>
    <property type="project" value="UniProtKB-SubCell"/>
</dbReference>
<dbReference type="Proteomes" id="UP001190640">
    <property type="component" value="Chromosome 1"/>
</dbReference>
<evidence type="ECO:0000313" key="9">
    <source>
        <dbReference type="RefSeq" id="XP_054835896.1"/>
    </source>
</evidence>
<proteinExistence type="inferred from homology"/>
<evidence type="ECO:0000313" key="7">
    <source>
        <dbReference type="Proteomes" id="UP001190640"/>
    </source>
</evidence>
<dbReference type="SUPFAM" id="SSF47694">
    <property type="entry name" value="Cytochrome c oxidase subunit h"/>
    <property type="match status" value="1"/>
</dbReference>
<comment type="similarity">
    <text evidence="2">Belongs to the cytochrome c oxidase subunit 6B family.</text>
</comment>
<dbReference type="InterPro" id="IPR036549">
    <property type="entry name" value="CX6/COA6-like_sf"/>
</dbReference>
<evidence type="ECO:0000256" key="6">
    <source>
        <dbReference type="ARBA" id="ARBA00073932"/>
    </source>
</evidence>
<dbReference type="PANTHER" id="PTHR46690">
    <property type="entry name" value="CYTOCHROME C OXIDASE ASSEMBLY FACTOR 6 HOMOLOG"/>
    <property type="match status" value="1"/>
</dbReference>
<dbReference type="FunFam" id="1.10.10.140:FF:000002">
    <property type="entry name" value="Cytochrome c oxidase assembly factor 6 homolog"/>
    <property type="match status" value="1"/>
</dbReference>
<organism evidence="7 9">
    <name type="scientific">Eublepharis macularius</name>
    <name type="common">Leopard gecko</name>
    <name type="synonym">Cyrtodactylus macularius</name>
    <dbReference type="NCBI Taxonomy" id="481883"/>
    <lineage>
        <taxon>Eukaryota</taxon>
        <taxon>Metazoa</taxon>
        <taxon>Chordata</taxon>
        <taxon>Craniata</taxon>
        <taxon>Vertebrata</taxon>
        <taxon>Euteleostomi</taxon>
        <taxon>Lepidosauria</taxon>
        <taxon>Squamata</taxon>
        <taxon>Bifurcata</taxon>
        <taxon>Gekkota</taxon>
        <taxon>Eublepharidae</taxon>
        <taxon>Eublepharinae</taxon>
        <taxon>Eublepharis</taxon>
    </lineage>
</organism>
<comment type="subcellular location">
    <subcellularLocation>
        <location evidence="1">Mitochondrion intermembrane space</location>
    </subcellularLocation>
</comment>
<dbReference type="KEGG" id="emc:129330052"/>
<dbReference type="Pfam" id="PF02297">
    <property type="entry name" value="COX6B"/>
    <property type="match status" value="1"/>
</dbReference>
<dbReference type="AlphaFoldDB" id="A0AA97JEA9"/>
<evidence type="ECO:0000313" key="8">
    <source>
        <dbReference type="RefSeq" id="XP_054835888.1"/>
    </source>
</evidence>
<evidence type="ECO:0000256" key="3">
    <source>
        <dbReference type="ARBA" id="ARBA00023128"/>
    </source>
</evidence>
<sequence length="79" mass="9497">MSAPSMKERQACWEARDKFWKCLDENMEDTSKCEKSRCSFESVCPQQWVKYFNRRREYLKYKAKLEAGEIQPSETTEKS</sequence>
<evidence type="ECO:0000256" key="1">
    <source>
        <dbReference type="ARBA" id="ARBA00004569"/>
    </source>
</evidence>
<keyword evidence="4" id="KW-1015">Disulfide bond</keyword>
<dbReference type="RefSeq" id="XP_054835896.1">
    <property type="nucleotide sequence ID" value="XM_054979921.1"/>
</dbReference>
<dbReference type="Gene3D" id="1.10.10.140">
    <property type="entry name" value="Cytochrome c oxidase, subunit VIb"/>
    <property type="match status" value="1"/>
</dbReference>
<dbReference type="GO" id="GO:0042775">
    <property type="term" value="P:mitochondrial ATP synthesis coupled electron transport"/>
    <property type="evidence" value="ECO:0007669"/>
    <property type="project" value="TreeGrafter"/>
</dbReference>
<dbReference type="PROSITE" id="PS51808">
    <property type="entry name" value="CHCH"/>
    <property type="match status" value="1"/>
</dbReference>
<dbReference type="RefSeq" id="XP_054835888.1">
    <property type="nucleotide sequence ID" value="XM_054979913.1"/>
</dbReference>